<dbReference type="GO" id="GO:0030414">
    <property type="term" value="F:peptidase inhibitor activity"/>
    <property type="evidence" value="ECO:0007669"/>
    <property type="project" value="UniProtKB-KW"/>
</dbReference>
<evidence type="ECO:0000313" key="9">
    <source>
        <dbReference type="Proteomes" id="UP000695022"/>
    </source>
</evidence>
<evidence type="ECO:0000313" key="10">
    <source>
        <dbReference type="RefSeq" id="XP_014679265.1"/>
    </source>
</evidence>
<dbReference type="InterPro" id="IPR001820">
    <property type="entry name" value="TIMP"/>
</dbReference>
<dbReference type="SMART" id="SM00206">
    <property type="entry name" value="NTR"/>
    <property type="match status" value="1"/>
</dbReference>
<dbReference type="RefSeq" id="XP_014679265.1">
    <property type="nucleotide sequence ID" value="XM_014823779.1"/>
</dbReference>
<gene>
    <name evidence="10" type="primary">LOC106819115</name>
</gene>
<evidence type="ECO:0000256" key="1">
    <source>
        <dbReference type="ARBA" id="ARBA00004613"/>
    </source>
</evidence>
<organism evidence="9 10">
    <name type="scientific">Priapulus caudatus</name>
    <name type="common">Priapulid worm</name>
    <dbReference type="NCBI Taxonomy" id="37621"/>
    <lineage>
        <taxon>Eukaryota</taxon>
        <taxon>Metazoa</taxon>
        <taxon>Ecdysozoa</taxon>
        <taxon>Scalidophora</taxon>
        <taxon>Priapulida</taxon>
        <taxon>Priapulimorpha</taxon>
        <taxon>Priapulimorphida</taxon>
        <taxon>Priapulidae</taxon>
        <taxon>Priapulus</taxon>
    </lineage>
</organism>
<evidence type="ECO:0000259" key="8">
    <source>
        <dbReference type="PROSITE" id="PS50189"/>
    </source>
</evidence>
<evidence type="ECO:0000256" key="2">
    <source>
        <dbReference type="ARBA" id="ARBA00011027"/>
    </source>
</evidence>
<reference evidence="10" key="1">
    <citation type="submission" date="2025-08" db="UniProtKB">
        <authorList>
            <consortium name="RefSeq"/>
        </authorList>
    </citation>
    <scope>IDENTIFICATION</scope>
</reference>
<evidence type="ECO:0000256" key="6">
    <source>
        <dbReference type="ARBA" id="ARBA00023157"/>
    </source>
</evidence>
<sequence>IIAKVRKLVPLPESNSNENILWPERQYKIKVKKILKMTKAYNRVPRTIVWTAPDDGTCGVSLNTSTKYILAGAVVKGKAYLTSCSYVAEWYSLTPKQQKGFKRLYSQGCGCKINPCPWYLDGSCHASENICQWTTTLQGPDCQGALSVCLRHPGGGCDWSRNHAYTHCMQQRASTDRLVRRRPVS</sequence>
<evidence type="ECO:0000256" key="5">
    <source>
        <dbReference type="ARBA" id="ARBA00022690"/>
    </source>
</evidence>
<dbReference type="InterPro" id="IPR027465">
    <property type="entry name" value="TIMP_C"/>
</dbReference>
<keyword evidence="4 10" id="KW-0483">Metalloprotease inhibitor</keyword>
<accession>A0ABM1F494</accession>
<comment type="similarity">
    <text evidence="2">Belongs to the protease inhibitor I35 (TIMP) family.</text>
</comment>
<feature type="non-terminal residue" evidence="10">
    <location>
        <position position="1"/>
    </location>
</feature>
<name>A0ABM1F494_PRICU</name>
<evidence type="ECO:0000256" key="4">
    <source>
        <dbReference type="ARBA" id="ARBA00022608"/>
    </source>
</evidence>
<keyword evidence="6" id="KW-1015">Disulfide bond</keyword>
<dbReference type="Gene3D" id="3.90.370.10">
    <property type="entry name" value="Tissue inhibitor of metalloproteinase-1. Chain B, domain 1"/>
    <property type="match status" value="1"/>
</dbReference>
<dbReference type="PANTHER" id="PTHR11844:SF25">
    <property type="entry name" value="NTR DOMAIN-CONTAINING PROTEIN"/>
    <property type="match status" value="1"/>
</dbReference>
<evidence type="ECO:0000256" key="3">
    <source>
        <dbReference type="ARBA" id="ARBA00022525"/>
    </source>
</evidence>
<dbReference type="SUPFAM" id="SSF50242">
    <property type="entry name" value="TIMP-like"/>
    <property type="match status" value="1"/>
</dbReference>
<proteinExistence type="inferred from homology"/>
<comment type="subcellular location">
    <subcellularLocation>
        <location evidence="1">Secreted</location>
    </subcellularLocation>
</comment>
<keyword evidence="3" id="KW-0964">Secreted</keyword>
<keyword evidence="5 10" id="KW-0646">Protease inhibitor</keyword>
<dbReference type="Pfam" id="PF00965">
    <property type="entry name" value="TIMP"/>
    <property type="match status" value="1"/>
</dbReference>
<protein>
    <submittedName>
        <fullName evidence="10">Metalloproteinase inhibitor 3-like</fullName>
    </submittedName>
</protein>
<feature type="domain" description="NTR" evidence="8">
    <location>
        <begin position="1"/>
        <end position="109"/>
    </location>
</feature>
<keyword evidence="7" id="KW-0481">Metalloenzyme inhibitor</keyword>
<dbReference type="InterPro" id="IPR008993">
    <property type="entry name" value="TIMP-like_OB-fold"/>
</dbReference>
<dbReference type="PANTHER" id="PTHR11844">
    <property type="entry name" value="METALLOPROTEASE INHIBITOR"/>
    <property type="match status" value="1"/>
</dbReference>
<dbReference type="PROSITE" id="PS50189">
    <property type="entry name" value="NTR"/>
    <property type="match status" value="1"/>
</dbReference>
<evidence type="ECO:0000256" key="7">
    <source>
        <dbReference type="ARBA" id="ARBA00023215"/>
    </source>
</evidence>
<keyword evidence="9" id="KW-1185">Reference proteome</keyword>
<dbReference type="Gene3D" id="2.40.50.120">
    <property type="match status" value="1"/>
</dbReference>
<dbReference type="Proteomes" id="UP000695022">
    <property type="component" value="Unplaced"/>
</dbReference>
<dbReference type="InterPro" id="IPR001134">
    <property type="entry name" value="Netrin_domain"/>
</dbReference>
<dbReference type="GeneID" id="106819115"/>